<organism evidence="5 6">
    <name type="scientific">Actinomyces viscosus</name>
    <dbReference type="NCBI Taxonomy" id="1656"/>
    <lineage>
        <taxon>Bacteria</taxon>
        <taxon>Bacillati</taxon>
        <taxon>Actinomycetota</taxon>
        <taxon>Actinomycetes</taxon>
        <taxon>Actinomycetales</taxon>
        <taxon>Actinomycetaceae</taxon>
        <taxon>Actinomyces</taxon>
    </lineage>
</organism>
<dbReference type="Pfam" id="PF00072">
    <property type="entry name" value="Response_reg"/>
    <property type="match status" value="1"/>
</dbReference>
<dbReference type="InterPro" id="IPR001789">
    <property type="entry name" value="Sig_transdc_resp-reg_receiver"/>
</dbReference>
<dbReference type="PANTHER" id="PTHR43214:SF24">
    <property type="entry name" value="TRANSCRIPTIONAL REGULATORY PROTEIN NARL-RELATED"/>
    <property type="match status" value="1"/>
</dbReference>
<dbReference type="GO" id="GO:0000160">
    <property type="term" value="P:phosphorelay signal transduction system"/>
    <property type="evidence" value="ECO:0007669"/>
    <property type="project" value="InterPro"/>
</dbReference>
<accession>A0A448PJ37</accession>
<keyword evidence="3" id="KW-0238">DNA-binding</keyword>
<dbReference type="AlphaFoldDB" id="A0A448PJ37"/>
<evidence type="ECO:0000256" key="1">
    <source>
        <dbReference type="ARBA" id="ARBA00022553"/>
    </source>
</evidence>
<evidence type="ECO:0000256" key="3">
    <source>
        <dbReference type="ARBA" id="ARBA00023125"/>
    </source>
</evidence>
<dbReference type="Pfam" id="PF00196">
    <property type="entry name" value="GerE"/>
    <property type="match status" value="1"/>
</dbReference>
<keyword evidence="2" id="KW-0805">Transcription regulation</keyword>
<dbReference type="GO" id="GO:0003677">
    <property type="term" value="F:DNA binding"/>
    <property type="evidence" value="ECO:0007669"/>
    <property type="project" value="UniProtKB-KW"/>
</dbReference>
<dbReference type="PROSITE" id="PS50110">
    <property type="entry name" value="RESPONSE_REGULATORY"/>
    <property type="match status" value="1"/>
</dbReference>
<keyword evidence="4" id="KW-0804">Transcription</keyword>
<evidence type="ECO:0000256" key="4">
    <source>
        <dbReference type="ARBA" id="ARBA00023163"/>
    </source>
</evidence>
<proteinExistence type="predicted"/>
<protein>
    <submittedName>
        <fullName evidence="5">Nitrogen regulation protein C</fullName>
    </submittedName>
</protein>
<dbReference type="InterPro" id="IPR011006">
    <property type="entry name" value="CheY-like_superfamily"/>
</dbReference>
<dbReference type="EMBL" id="LR134477">
    <property type="protein sequence ID" value="VEI14918.1"/>
    <property type="molecule type" value="Genomic_DNA"/>
</dbReference>
<dbReference type="SUPFAM" id="SSF52172">
    <property type="entry name" value="CheY-like"/>
    <property type="match status" value="1"/>
</dbReference>
<evidence type="ECO:0000313" key="5">
    <source>
        <dbReference type="EMBL" id="VEI14918.1"/>
    </source>
</evidence>
<dbReference type="SMART" id="SM00448">
    <property type="entry name" value="REC"/>
    <property type="match status" value="1"/>
</dbReference>
<evidence type="ECO:0000313" key="6">
    <source>
        <dbReference type="Proteomes" id="UP000268658"/>
    </source>
</evidence>
<dbReference type="PANTHER" id="PTHR43214">
    <property type="entry name" value="TWO-COMPONENT RESPONSE REGULATOR"/>
    <property type="match status" value="1"/>
</dbReference>
<dbReference type="Gene3D" id="3.40.50.2300">
    <property type="match status" value="1"/>
</dbReference>
<dbReference type="KEGG" id="avc:NCTC10951_00795"/>
<dbReference type="InterPro" id="IPR000792">
    <property type="entry name" value="Tscrpt_reg_LuxR_C"/>
</dbReference>
<dbReference type="OrthoDB" id="9808843at2"/>
<evidence type="ECO:0000256" key="2">
    <source>
        <dbReference type="ARBA" id="ARBA00023015"/>
    </source>
</evidence>
<dbReference type="Proteomes" id="UP000268658">
    <property type="component" value="Chromosome"/>
</dbReference>
<keyword evidence="1" id="KW-0597">Phosphoprotein</keyword>
<dbReference type="CDD" id="cd17535">
    <property type="entry name" value="REC_NarL-like"/>
    <property type="match status" value="1"/>
</dbReference>
<dbReference type="GO" id="GO:0006355">
    <property type="term" value="P:regulation of DNA-templated transcription"/>
    <property type="evidence" value="ECO:0007669"/>
    <property type="project" value="InterPro"/>
</dbReference>
<dbReference type="InterPro" id="IPR039420">
    <property type="entry name" value="WalR-like"/>
</dbReference>
<reference evidence="5 6" key="1">
    <citation type="submission" date="2018-12" db="EMBL/GenBank/DDBJ databases">
        <authorList>
            <consortium name="Pathogen Informatics"/>
        </authorList>
    </citation>
    <scope>NUCLEOTIDE SEQUENCE [LARGE SCALE GENOMIC DNA]</scope>
    <source>
        <strain evidence="5 6">NCTC10951</strain>
    </source>
</reference>
<name>A0A448PJ37_ACTVI</name>
<gene>
    <name evidence="5" type="primary">nreC_4</name>
    <name evidence="5" type="ORF">NCTC10951_00795</name>
</gene>
<dbReference type="InterPro" id="IPR058245">
    <property type="entry name" value="NreC/VraR/RcsB-like_REC"/>
</dbReference>
<dbReference type="CDD" id="cd06170">
    <property type="entry name" value="LuxR_C_like"/>
    <property type="match status" value="1"/>
</dbReference>
<dbReference type="SMART" id="SM00421">
    <property type="entry name" value="HTH_LUXR"/>
    <property type="match status" value="1"/>
</dbReference>
<dbReference type="PROSITE" id="PS50043">
    <property type="entry name" value="HTH_LUXR_2"/>
    <property type="match status" value="1"/>
</dbReference>
<dbReference type="PRINTS" id="PR00038">
    <property type="entry name" value="HTHLUXR"/>
</dbReference>
<dbReference type="RefSeq" id="WP_126413535.1">
    <property type="nucleotide sequence ID" value="NZ_JASPER010000001.1"/>
</dbReference>
<sequence>MTSASSLVIADDSALLREGLAGLLERQGYDIVARESSAPALVERVDLLEAQGRLPDAVITDVRMPPSMRNDGLEAALAIRRRHPAVAIMVLSQYVSATYAQQLFAAEAPPDAGETGYMLKDRVSEVADFLGSLRVVLAGGMVTDPEVTRAMVRGSHSGLADLTPRELEVLELMARGLSNSQIAARMIVSGAAVAKHVSAIFLKLGLDPSEENRRVRAILAFLGDGLGQ</sequence>